<proteinExistence type="predicted"/>
<dbReference type="Pfam" id="PF12773">
    <property type="entry name" value="DZR"/>
    <property type="match status" value="1"/>
</dbReference>
<evidence type="ECO:0000259" key="1">
    <source>
        <dbReference type="Pfam" id="PF03781"/>
    </source>
</evidence>
<reference evidence="3" key="1">
    <citation type="journal article" date="2020" name="mSystems">
        <title>Genome- and Community-Level Interaction Insights into Carbon Utilization and Element Cycling Functions of Hydrothermarchaeota in Hydrothermal Sediment.</title>
        <authorList>
            <person name="Zhou Z."/>
            <person name="Liu Y."/>
            <person name="Xu W."/>
            <person name="Pan J."/>
            <person name="Luo Z.H."/>
            <person name="Li M."/>
        </authorList>
    </citation>
    <scope>NUCLEOTIDE SEQUENCE [LARGE SCALE GENOMIC DNA]</scope>
    <source>
        <strain evidence="3">SpSt-477</strain>
    </source>
</reference>
<dbReference type="InterPro" id="IPR051043">
    <property type="entry name" value="Sulfatase_Mod_Factor_Kinase"/>
</dbReference>
<evidence type="ECO:0000313" key="3">
    <source>
        <dbReference type="EMBL" id="HGU33529.1"/>
    </source>
</evidence>
<dbReference type="SUPFAM" id="SSF56436">
    <property type="entry name" value="C-type lectin-like"/>
    <property type="match status" value="1"/>
</dbReference>
<accession>A0A7C4VQQ6</accession>
<dbReference type="AlphaFoldDB" id="A0A7C4VQQ6"/>
<dbReference type="GO" id="GO:0120147">
    <property type="term" value="F:formylglycine-generating oxidase activity"/>
    <property type="evidence" value="ECO:0007669"/>
    <property type="project" value="TreeGrafter"/>
</dbReference>
<dbReference type="InterPro" id="IPR016187">
    <property type="entry name" value="CTDL_fold"/>
</dbReference>
<feature type="domain" description="DZANK-type" evidence="2">
    <location>
        <begin position="21"/>
        <end position="65"/>
    </location>
</feature>
<comment type="caution">
    <text evidence="3">The sequence shown here is derived from an EMBL/GenBank/DDBJ whole genome shotgun (WGS) entry which is preliminary data.</text>
</comment>
<evidence type="ECO:0000259" key="2">
    <source>
        <dbReference type="Pfam" id="PF12773"/>
    </source>
</evidence>
<sequence length="322" mass="36153">MFSVQWVRRSGMQDNRERRQCPSCGEPIEEGWRICPVCESDLRGWVCPVCGKAVRENWKRCPYCEAVLLCSGCGKRIPAGHKGCPQCRPEGQEAILIEPVTELVFVRVPEGTFSMGDIFGDGSENEQPVHSVKLSSFYLSAHPVTQRAWGRVMDRNPSRYTGEDLPVESVSWFDAQEFLTRLQEKTSLNVTFNLPTEAQWEYAARSGGKPERYAGGDDLDALGWYADNCDGKPQPVGQKRSNGLGIYDMSGNVWEWCADVFHADAYGRHAAENPVETRSGEERVLRGGAFHLDAWSARTMRRFSLNPEFCGPAVGFRIVFRA</sequence>
<dbReference type="Gene3D" id="3.90.1580.10">
    <property type="entry name" value="paralog of FGE (formylglycine-generating enzyme)"/>
    <property type="match status" value="1"/>
</dbReference>
<dbReference type="PANTHER" id="PTHR23150:SF19">
    <property type="entry name" value="FORMYLGLYCINE-GENERATING ENZYME"/>
    <property type="match status" value="1"/>
</dbReference>
<dbReference type="PANTHER" id="PTHR23150">
    <property type="entry name" value="SULFATASE MODIFYING FACTOR 1, 2"/>
    <property type="match status" value="1"/>
</dbReference>
<dbReference type="InterPro" id="IPR025874">
    <property type="entry name" value="DZR"/>
</dbReference>
<dbReference type="EMBL" id="DSUH01000269">
    <property type="protein sequence ID" value="HGU33529.1"/>
    <property type="molecule type" value="Genomic_DNA"/>
</dbReference>
<organism evidence="3">
    <name type="scientific">Desulfatirhabdium butyrativorans</name>
    <dbReference type="NCBI Taxonomy" id="340467"/>
    <lineage>
        <taxon>Bacteria</taxon>
        <taxon>Pseudomonadati</taxon>
        <taxon>Thermodesulfobacteriota</taxon>
        <taxon>Desulfobacteria</taxon>
        <taxon>Desulfobacterales</taxon>
        <taxon>Desulfatirhabdiaceae</taxon>
        <taxon>Desulfatirhabdium</taxon>
    </lineage>
</organism>
<dbReference type="InterPro" id="IPR005532">
    <property type="entry name" value="SUMF_dom"/>
</dbReference>
<dbReference type="Pfam" id="PF03781">
    <property type="entry name" value="FGE-sulfatase"/>
    <property type="match status" value="1"/>
</dbReference>
<protein>
    <submittedName>
        <fullName evidence="3">Formylglycine-generating enzyme family protein</fullName>
    </submittedName>
</protein>
<feature type="domain" description="Sulfatase-modifying factor enzyme-like" evidence="1">
    <location>
        <begin position="105"/>
        <end position="319"/>
    </location>
</feature>
<gene>
    <name evidence="3" type="ORF">ENS29_11805</name>
</gene>
<name>A0A7C4VQQ6_9BACT</name>
<dbReference type="InterPro" id="IPR042095">
    <property type="entry name" value="SUMF_sf"/>
</dbReference>